<dbReference type="RefSeq" id="WP_183439456.1">
    <property type="nucleotide sequence ID" value="NZ_JACHXD010000001.1"/>
</dbReference>
<evidence type="ECO:0000256" key="2">
    <source>
        <dbReference type="ARBA" id="ARBA00005386"/>
    </source>
</evidence>
<organism evidence="11 12">
    <name type="scientific">Pseudoduganella violacea</name>
    <dbReference type="NCBI Taxonomy" id="1715466"/>
    <lineage>
        <taxon>Bacteria</taxon>
        <taxon>Pseudomonadati</taxon>
        <taxon>Pseudomonadota</taxon>
        <taxon>Betaproteobacteria</taxon>
        <taxon>Burkholderiales</taxon>
        <taxon>Oxalobacteraceae</taxon>
        <taxon>Telluria group</taxon>
        <taxon>Pseudoduganella</taxon>
    </lineage>
</organism>
<evidence type="ECO:0000313" key="11">
    <source>
        <dbReference type="EMBL" id="MBB3117525.1"/>
    </source>
</evidence>
<proteinExistence type="inferred from homology"/>
<dbReference type="Proteomes" id="UP000541535">
    <property type="component" value="Unassembled WGS sequence"/>
</dbReference>
<comment type="caution">
    <text evidence="11">The sequence shown here is derived from an EMBL/GenBank/DDBJ whole genome shotgun (WGS) entry which is preliminary data.</text>
</comment>
<dbReference type="InterPro" id="IPR011990">
    <property type="entry name" value="TPR-like_helical_dom_sf"/>
</dbReference>
<keyword evidence="6" id="KW-0677">Repeat</keyword>
<feature type="repeat" description="TPR" evidence="8">
    <location>
        <begin position="85"/>
        <end position="118"/>
    </location>
</feature>
<dbReference type="PANTHER" id="PTHR44998">
    <property type="match status" value="1"/>
</dbReference>
<dbReference type="InterPro" id="IPR029044">
    <property type="entry name" value="Nucleotide-diphossugar_trans"/>
</dbReference>
<dbReference type="SUPFAM" id="SSF48452">
    <property type="entry name" value="TPR-like"/>
    <property type="match status" value="1"/>
</dbReference>
<evidence type="ECO:0000256" key="3">
    <source>
        <dbReference type="ARBA" id="ARBA00011970"/>
    </source>
</evidence>
<dbReference type="GO" id="GO:0097363">
    <property type="term" value="F:protein O-acetylglucosaminyltransferase activity"/>
    <property type="evidence" value="ECO:0007669"/>
    <property type="project" value="UniProtKB-EC"/>
</dbReference>
<sequence length="949" mass="102728">MTSAAPSSTHTATEGPLGLAELGRALAEGRQAQAATLAFALAADGALPLPELFGVAAQLGASGQPAQAIALYRSWIAHTVSPLMHAAWFNLAVLLVQTEDLSGAEDAYRSALTLRPDFAEARLNLGTLQERLQQQELALDSWRTALQLVDPARPDGNALRIQALNNLGRLLEILDRYGEAEAMLTLSLELNPQQPSVITHWVHLRQKQCRWPALQPIAGLSADDLLGATSALATLSACGDPVVQLAAARRFVQEKVLHGVAPLAPAAGYVHPRLRIGYLSSDLCSHAVSILTAELFELHDRQLVEVFAFSWSREDGSPLRARVVNAMDHYVRIGGLTDEQAAEFIRSHEIDILVDLHGLTLGARPDILSYRPAPVQMTWLGFPGSTGLPEIDYVIADEFVLPPELAPHFSEKPLYLPRCFQINDRQRAIGVAPSRAECGLPEDAFVFCSFNNNHKFTPQDFALWMRILRRVPNAVLWLLADGEEAKRNLTQEAVKAGIGAERLIFAGRVVPAQYLARFRVADLFLDTLPFNAGTTASDALWAGLPLLTQVGRCFAGRMAGSLLRAAGLPELVTFSAEEYEEKAVALAQSPQELAALRQRLAENRMESDLFNSPQFVRDLEAAYLRVARGELRADAGAAAATARPTGPLVSILLPLDEASPSPLAALDSALAQTYAHIEVVIADSSADTRHEAVLAPRLQADARIKYRRKPGVDAADNLQRCLALCGGQFVNVLTADSRLHPHKLLRMLACFADNPDIALVTSSQDGLDAAGQPLLAAPLLPVDTLVTGPSMGQLMLNSQSNPLGSLSAALLRRADADATLGRFEGRRYGALEAAATWLALLSQRGCVYLHEALSAQAAPAPRADQLPAMDAAIEWLQLLLDAHRKQCFLHDGAAFHALLAARLAAFSSYTAEHYLALRAARYPVERIQQILRLGYQTLLLDDIPASQTI</sequence>
<evidence type="ECO:0000256" key="4">
    <source>
        <dbReference type="ARBA" id="ARBA00022676"/>
    </source>
</evidence>
<feature type="domain" description="O-GlcNAc transferase C-terminal" evidence="10">
    <location>
        <begin position="433"/>
        <end position="619"/>
    </location>
</feature>
<evidence type="ECO:0000259" key="10">
    <source>
        <dbReference type="Pfam" id="PF13844"/>
    </source>
</evidence>
<feature type="repeat" description="TPR" evidence="8">
    <location>
        <begin position="161"/>
        <end position="194"/>
    </location>
</feature>
<dbReference type="Pfam" id="PF13432">
    <property type="entry name" value="TPR_16"/>
    <property type="match status" value="1"/>
</dbReference>
<comment type="similarity">
    <text evidence="2">Belongs to the glycosyltransferase 41 family. O-GlcNAc transferase subfamily.</text>
</comment>
<dbReference type="InterPro" id="IPR001173">
    <property type="entry name" value="Glyco_trans_2-like"/>
</dbReference>
<dbReference type="Pfam" id="PF13181">
    <property type="entry name" value="TPR_8"/>
    <property type="match status" value="1"/>
</dbReference>
<keyword evidence="4" id="KW-0328">Glycosyltransferase</keyword>
<reference evidence="11 12" key="1">
    <citation type="submission" date="2020-08" db="EMBL/GenBank/DDBJ databases">
        <title>Genomic Encyclopedia of Type Strains, Phase III (KMG-III): the genomes of soil and plant-associated and newly described type strains.</title>
        <authorList>
            <person name="Whitman W."/>
        </authorList>
    </citation>
    <scope>NUCLEOTIDE SEQUENCE [LARGE SCALE GENOMIC DNA]</scope>
    <source>
        <strain evidence="11 12">CECT 8897</strain>
    </source>
</reference>
<evidence type="ECO:0000256" key="7">
    <source>
        <dbReference type="ARBA" id="ARBA00022803"/>
    </source>
</evidence>
<evidence type="ECO:0000256" key="1">
    <source>
        <dbReference type="ARBA" id="ARBA00004922"/>
    </source>
</evidence>
<dbReference type="PANTHER" id="PTHR44998:SF1">
    <property type="entry name" value="UDP-N-ACETYLGLUCOSAMINE--PEPTIDE N-ACETYLGLUCOSAMINYLTRANSFERASE 110 KDA SUBUNIT"/>
    <property type="match status" value="1"/>
</dbReference>
<evidence type="ECO:0000256" key="6">
    <source>
        <dbReference type="ARBA" id="ARBA00022737"/>
    </source>
</evidence>
<evidence type="ECO:0000256" key="8">
    <source>
        <dbReference type="PROSITE-ProRule" id="PRU00339"/>
    </source>
</evidence>
<name>A0A7W5B833_9BURK</name>
<dbReference type="SUPFAM" id="SSF53448">
    <property type="entry name" value="Nucleotide-diphospho-sugar transferases"/>
    <property type="match status" value="1"/>
</dbReference>
<dbReference type="InterPro" id="IPR029489">
    <property type="entry name" value="OGT/SEC/SPY_C"/>
</dbReference>
<evidence type="ECO:0000256" key="5">
    <source>
        <dbReference type="ARBA" id="ARBA00022679"/>
    </source>
</evidence>
<dbReference type="EC" id="2.4.1.255" evidence="3"/>
<keyword evidence="12" id="KW-1185">Reference proteome</keyword>
<dbReference type="Pfam" id="PF13844">
    <property type="entry name" value="Glyco_transf_41"/>
    <property type="match status" value="2"/>
</dbReference>
<protein>
    <recommendedName>
        <fullName evidence="3">protein O-GlcNAc transferase</fullName>
        <ecNumber evidence="3">2.4.1.255</ecNumber>
    </recommendedName>
</protein>
<dbReference type="Gene3D" id="3.40.50.2000">
    <property type="entry name" value="Glycogen Phosphorylase B"/>
    <property type="match status" value="1"/>
</dbReference>
<dbReference type="PROSITE" id="PS50005">
    <property type="entry name" value="TPR"/>
    <property type="match status" value="2"/>
</dbReference>
<dbReference type="SMART" id="SM00028">
    <property type="entry name" value="TPR"/>
    <property type="match status" value="3"/>
</dbReference>
<dbReference type="EMBL" id="JACHXD010000001">
    <property type="protein sequence ID" value="MBB3117525.1"/>
    <property type="molecule type" value="Genomic_DNA"/>
</dbReference>
<keyword evidence="5 11" id="KW-0808">Transferase</keyword>
<accession>A0A7W5B833</accession>
<dbReference type="SUPFAM" id="SSF53756">
    <property type="entry name" value="UDP-Glycosyltransferase/glycogen phosphorylase"/>
    <property type="match status" value="1"/>
</dbReference>
<feature type="domain" description="O-GlcNAc transferase C-terminal" evidence="10">
    <location>
        <begin position="271"/>
        <end position="427"/>
    </location>
</feature>
<dbReference type="Gene3D" id="3.40.50.11380">
    <property type="match status" value="1"/>
</dbReference>
<keyword evidence="7 8" id="KW-0802">TPR repeat</keyword>
<dbReference type="InterPro" id="IPR019734">
    <property type="entry name" value="TPR_rpt"/>
</dbReference>
<dbReference type="Gene3D" id="3.90.550.10">
    <property type="entry name" value="Spore Coat Polysaccharide Biosynthesis Protein SpsA, Chain A"/>
    <property type="match status" value="1"/>
</dbReference>
<evidence type="ECO:0000313" key="12">
    <source>
        <dbReference type="Proteomes" id="UP000541535"/>
    </source>
</evidence>
<dbReference type="Pfam" id="PF00535">
    <property type="entry name" value="Glycos_transf_2"/>
    <property type="match status" value="1"/>
</dbReference>
<evidence type="ECO:0000259" key="9">
    <source>
        <dbReference type="Pfam" id="PF00535"/>
    </source>
</evidence>
<gene>
    <name evidence="11" type="ORF">FHS03_000544</name>
</gene>
<comment type="pathway">
    <text evidence="1">Protein modification; protein glycosylation.</text>
</comment>
<feature type="domain" description="Glycosyltransferase 2-like" evidence="9">
    <location>
        <begin position="664"/>
        <end position="761"/>
    </location>
</feature>
<dbReference type="AlphaFoldDB" id="A0A7W5B833"/>
<dbReference type="Gene3D" id="1.25.40.10">
    <property type="entry name" value="Tetratricopeptide repeat domain"/>
    <property type="match status" value="1"/>
</dbReference>